<dbReference type="EMBL" id="BQNB010017194">
    <property type="protein sequence ID" value="GJT60367.1"/>
    <property type="molecule type" value="Genomic_DNA"/>
</dbReference>
<organism evidence="1 2">
    <name type="scientific">Tanacetum coccineum</name>
    <dbReference type="NCBI Taxonomy" id="301880"/>
    <lineage>
        <taxon>Eukaryota</taxon>
        <taxon>Viridiplantae</taxon>
        <taxon>Streptophyta</taxon>
        <taxon>Embryophyta</taxon>
        <taxon>Tracheophyta</taxon>
        <taxon>Spermatophyta</taxon>
        <taxon>Magnoliopsida</taxon>
        <taxon>eudicotyledons</taxon>
        <taxon>Gunneridae</taxon>
        <taxon>Pentapetalae</taxon>
        <taxon>asterids</taxon>
        <taxon>campanulids</taxon>
        <taxon>Asterales</taxon>
        <taxon>Asteraceae</taxon>
        <taxon>Asteroideae</taxon>
        <taxon>Anthemideae</taxon>
        <taxon>Anthemidinae</taxon>
        <taxon>Tanacetum</taxon>
    </lineage>
</organism>
<accession>A0ABQ5FCP1</accession>
<dbReference type="Proteomes" id="UP001151760">
    <property type="component" value="Unassembled WGS sequence"/>
</dbReference>
<reference evidence="1" key="2">
    <citation type="submission" date="2022-01" db="EMBL/GenBank/DDBJ databases">
        <authorList>
            <person name="Yamashiro T."/>
            <person name="Shiraishi A."/>
            <person name="Satake H."/>
            <person name="Nakayama K."/>
        </authorList>
    </citation>
    <scope>NUCLEOTIDE SEQUENCE</scope>
</reference>
<gene>
    <name evidence="1" type="ORF">Tco_1003900</name>
</gene>
<keyword evidence="2" id="KW-1185">Reference proteome</keyword>
<evidence type="ECO:0000313" key="1">
    <source>
        <dbReference type="EMBL" id="GJT60367.1"/>
    </source>
</evidence>
<reference evidence="1" key="1">
    <citation type="journal article" date="2022" name="Int. J. Mol. Sci.">
        <title>Draft Genome of Tanacetum Coccineum: Genomic Comparison of Closely Related Tanacetum-Family Plants.</title>
        <authorList>
            <person name="Yamashiro T."/>
            <person name="Shiraishi A."/>
            <person name="Nakayama K."/>
            <person name="Satake H."/>
        </authorList>
    </citation>
    <scope>NUCLEOTIDE SEQUENCE</scope>
</reference>
<evidence type="ECO:0000313" key="2">
    <source>
        <dbReference type="Proteomes" id="UP001151760"/>
    </source>
</evidence>
<protein>
    <submittedName>
        <fullName evidence="1">Uncharacterized protein</fullName>
    </submittedName>
</protein>
<name>A0ABQ5FCP1_9ASTR</name>
<proteinExistence type="predicted"/>
<comment type="caution">
    <text evidence="1">The sequence shown here is derived from an EMBL/GenBank/DDBJ whole genome shotgun (WGS) entry which is preliminary data.</text>
</comment>
<sequence>MNPLIIQQRALDDALVAPNNRVIIRKYNIMDGINIDNLTIEQYLRLTQENQAPSRVKKVDDMTIAE</sequence>